<keyword evidence="3" id="KW-1185">Reference proteome</keyword>
<comment type="caution">
    <text evidence="2">The sequence shown here is derived from an EMBL/GenBank/DDBJ whole genome shotgun (WGS) entry which is preliminary data.</text>
</comment>
<proteinExistence type="predicted"/>
<organism evidence="2 3">
    <name type="scientific">Necator americanus</name>
    <name type="common">Human hookworm</name>
    <dbReference type="NCBI Taxonomy" id="51031"/>
    <lineage>
        <taxon>Eukaryota</taxon>
        <taxon>Metazoa</taxon>
        <taxon>Ecdysozoa</taxon>
        <taxon>Nematoda</taxon>
        <taxon>Chromadorea</taxon>
        <taxon>Rhabditida</taxon>
        <taxon>Rhabditina</taxon>
        <taxon>Rhabditomorpha</taxon>
        <taxon>Strongyloidea</taxon>
        <taxon>Ancylostomatidae</taxon>
        <taxon>Bunostominae</taxon>
        <taxon>Necator</taxon>
    </lineage>
</organism>
<name>A0ABR1CL00_NECAM</name>
<accession>A0ABR1CL00</accession>
<protein>
    <submittedName>
        <fullName evidence="2">Uncharacterized protein</fullName>
    </submittedName>
</protein>
<evidence type="ECO:0000256" key="1">
    <source>
        <dbReference type="SAM" id="MobiDB-lite"/>
    </source>
</evidence>
<dbReference type="EMBL" id="JAVFWL010000002">
    <property type="protein sequence ID" value="KAK6738273.1"/>
    <property type="molecule type" value="Genomic_DNA"/>
</dbReference>
<feature type="compositionally biased region" description="Basic and acidic residues" evidence="1">
    <location>
        <begin position="92"/>
        <end position="108"/>
    </location>
</feature>
<feature type="compositionally biased region" description="Basic residues" evidence="1">
    <location>
        <begin position="193"/>
        <end position="211"/>
    </location>
</feature>
<feature type="region of interest" description="Disordered" evidence="1">
    <location>
        <begin position="191"/>
        <end position="211"/>
    </location>
</feature>
<feature type="region of interest" description="Disordered" evidence="1">
    <location>
        <begin position="78"/>
        <end position="108"/>
    </location>
</feature>
<reference evidence="2 3" key="1">
    <citation type="submission" date="2023-08" db="EMBL/GenBank/DDBJ databases">
        <title>A Necator americanus chromosomal reference genome.</title>
        <authorList>
            <person name="Ilik V."/>
            <person name="Petrzelkova K.J."/>
            <person name="Pardy F."/>
            <person name="Fuh T."/>
            <person name="Niatou-Singa F.S."/>
            <person name="Gouil Q."/>
            <person name="Baker L."/>
            <person name="Ritchie M.E."/>
            <person name="Jex A.R."/>
            <person name="Gazzola D."/>
            <person name="Li H."/>
            <person name="Toshio Fujiwara R."/>
            <person name="Zhan B."/>
            <person name="Aroian R.V."/>
            <person name="Pafco B."/>
            <person name="Schwarz E.M."/>
        </authorList>
    </citation>
    <scope>NUCLEOTIDE SEQUENCE [LARGE SCALE GENOMIC DNA]</scope>
    <source>
        <strain evidence="2 3">Aroian</strain>
        <tissue evidence="2">Whole animal</tissue>
    </source>
</reference>
<gene>
    <name evidence="2" type="primary">Necator_chrII.g8199</name>
    <name evidence="2" type="ORF">RB195_020405</name>
</gene>
<evidence type="ECO:0000313" key="3">
    <source>
        <dbReference type="Proteomes" id="UP001303046"/>
    </source>
</evidence>
<dbReference type="Proteomes" id="UP001303046">
    <property type="component" value="Unassembled WGS sequence"/>
</dbReference>
<sequence length="211" mass="23571">MRVIASGDDINPPIKGRGIFGNNSPFRYAELSDIVDLKYSGYLVSIGNSGETPSLPSYETLTKGWIVWEPLVQIRNQESKGSAEQCSRRKHPGEDAGKRKQEQQESKRILLAKKPRKMEAEDLNRVKFNAAGPLIMDQGLQGPVKHALEDDYSEAIQGVQFDAHQNEIVDIGTNVELLHVNDATCSIEEVGGKKKKVTSSIKRNPRRHKKH</sequence>
<evidence type="ECO:0000313" key="2">
    <source>
        <dbReference type="EMBL" id="KAK6738273.1"/>
    </source>
</evidence>